<evidence type="ECO:0000313" key="1">
    <source>
        <dbReference type="EMBL" id="KAH3700119.1"/>
    </source>
</evidence>
<accession>A0A9D3YJU8</accession>
<dbReference type="Proteomes" id="UP000828390">
    <property type="component" value="Unassembled WGS sequence"/>
</dbReference>
<name>A0A9D3YJU8_DREPO</name>
<dbReference type="EMBL" id="JAIWYP010000015">
    <property type="protein sequence ID" value="KAH3700119.1"/>
    <property type="molecule type" value="Genomic_DNA"/>
</dbReference>
<dbReference type="AlphaFoldDB" id="A0A9D3YJU8"/>
<sequence length="53" mass="5401">MEVCGVDVVVMVVDVEVVAIPFVVSVDVVVAGDLVVCSVVDDAGANGSIRKKV</sequence>
<proteinExistence type="predicted"/>
<protein>
    <submittedName>
        <fullName evidence="1">Uncharacterized protein</fullName>
    </submittedName>
</protein>
<keyword evidence="2" id="KW-1185">Reference proteome</keyword>
<comment type="caution">
    <text evidence="1">The sequence shown here is derived from an EMBL/GenBank/DDBJ whole genome shotgun (WGS) entry which is preliminary data.</text>
</comment>
<organism evidence="1 2">
    <name type="scientific">Dreissena polymorpha</name>
    <name type="common">Zebra mussel</name>
    <name type="synonym">Mytilus polymorpha</name>
    <dbReference type="NCBI Taxonomy" id="45954"/>
    <lineage>
        <taxon>Eukaryota</taxon>
        <taxon>Metazoa</taxon>
        <taxon>Spiralia</taxon>
        <taxon>Lophotrochozoa</taxon>
        <taxon>Mollusca</taxon>
        <taxon>Bivalvia</taxon>
        <taxon>Autobranchia</taxon>
        <taxon>Heteroconchia</taxon>
        <taxon>Euheterodonta</taxon>
        <taxon>Imparidentia</taxon>
        <taxon>Neoheterodontei</taxon>
        <taxon>Myida</taxon>
        <taxon>Dreissenoidea</taxon>
        <taxon>Dreissenidae</taxon>
        <taxon>Dreissena</taxon>
    </lineage>
</organism>
<reference evidence="1" key="1">
    <citation type="journal article" date="2019" name="bioRxiv">
        <title>The Genome of the Zebra Mussel, Dreissena polymorpha: A Resource for Invasive Species Research.</title>
        <authorList>
            <person name="McCartney M.A."/>
            <person name="Auch B."/>
            <person name="Kono T."/>
            <person name="Mallez S."/>
            <person name="Zhang Y."/>
            <person name="Obille A."/>
            <person name="Becker A."/>
            <person name="Abrahante J.E."/>
            <person name="Garbe J."/>
            <person name="Badalamenti J.P."/>
            <person name="Herman A."/>
            <person name="Mangelson H."/>
            <person name="Liachko I."/>
            <person name="Sullivan S."/>
            <person name="Sone E.D."/>
            <person name="Koren S."/>
            <person name="Silverstein K.A.T."/>
            <person name="Beckman K.B."/>
            <person name="Gohl D.M."/>
        </authorList>
    </citation>
    <scope>NUCLEOTIDE SEQUENCE</scope>
    <source>
        <strain evidence="1">Duluth1</strain>
        <tissue evidence="1">Whole animal</tissue>
    </source>
</reference>
<evidence type="ECO:0000313" key="2">
    <source>
        <dbReference type="Proteomes" id="UP000828390"/>
    </source>
</evidence>
<reference evidence="1" key="2">
    <citation type="submission" date="2020-11" db="EMBL/GenBank/DDBJ databases">
        <authorList>
            <person name="McCartney M.A."/>
            <person name="Auch B."/>
            <person name="Kono T."/>
            <person name="Mallez S."/>
            <person name="Becker A."/>
            <person name="Gohl D.M."/>
            <person name="Silverstein K.A.T."/>
            <person name="Koren S."/>
            <person name="Bechman K.B."/>
            <person name="Herman A."/>
            <person name="Abrahante J.E."/>
            <person name="Garbe J."/>
        </authorList>
    </citation>
    <scope>NUCLEOTIDE SEQUENCE</scope>
    <source>
        <strain evidence="1">Duluth1</strain>
        <tissue evidence="1">Whole animal</tissue>
    </source>
</reference>
<gene>
    <name evidence="1" type="ORF">DPMN_075087</name>
</gene>